<name>A0A1X2IIN9_9FUNG</name>
<evidence type="ECO:0000313" key="3">
    <source>
        <dbReference type="EMBL" id="ORZ17180.1"/>
    </source>
</evidence>
<evidence type="ECO:0000313" key="4">
    <source>
        <dbReference type="Proteomes" id="UP000193560"/>
    </source>
</evidence>
<feature type="domain" description="F-box" evidence="2">
    <location>
        <begin position="1"/>
        <end position="46"/>
    </location>
</feature>
<dbReference type="CDD" id="cd09917">
    <property type="entry name" value="F-box_SF"/>
    <property type="match status" value="1"/>
</dbReference>
<dbReference type="InterPro" id="IPR036047">
    <property type="entry name" value="F-box-like_dom_sf"/>
</dbReference>
<gene>
    <name evidence="3" type="ORF">BCR42DRAFT_414090</name>
</gene>
<dbReference type="AlphaFoldDB" id="A0A1X2IIN9"/>
<keyword evidence="4" id="KW-1185">Reference proteome</keyword>
<accession>A0A1X2IIN9</accession>
<evidence type="ECO:0000256" key="1">
    <source>
        <dbReference type="SAM" id="MobiDB-lite"/>
    </source>
</evidence>
<dbReference type="SUPFAM" id="SSF81383">
    <property type="entry name" value="F-box domain"/>
    <property type="match status" value="1"/>
</dbReference>
<evidence type="ECO:0000259" key="2">
    <source>
        <dbReference type="PROSITE" id="PS50181"/>
    </source>
</evidence>
<dbReference type="EMBL" id="MCGE01000010">
    <property type="protein sequence ID" value="ORZ17180.1"/>
    <property type="molecule type" value="Genomic_DNA"/>
</dbReference>
<sequence length="388" mass="44559">MTYSPQLPNELLMHIIEYIPSTHLSVFLLVSRYTHQLVSGKAYRKTIFPDTLPLSDIMNFCQRHGSSLVTVKLPHGKRYSDTFYMLLFQLCPQLNFLQSSMTPKQLVRFLFRTRYPLTCFMMTQHTPSSSFSSCQQQQQHQQQYYRQQQHQQYLQYGGDELDELMQVTQDLYNVTKLTCCSSIFLFPNHPIPDSTLTHISHYFHHPGALRNAILPTFGPDLLSLTLNMYDVLTVSVAQMIAVKCPQLRYLHIPQIKAEGLWLLLHKCNTLVAIVVGGVGGGGRHRSDDDIRTMDAGGNGDHNNMVVMMGGDDRMMEGDDLDRHADHVIEEDDGLPTGNIQWINHENKKAVATVESHKRVWCIHQQQQPQQHSSHSRRLSWHIGILPKR</sequence>
<dbReference type="Proteomes" id="UP000193560">
    <property type="component" value="Unassembled WGS sequence"/>
</dbReference>
<organism evidence="3 4">
    <name type="scientific">Absidia repens</name>
    <dbReference type="NCBI Taxonomy" id="90262"/>
    <lineage>
        <taxon>Eukaryota</taxon>
        <taxon>Fungi</taxon>
        <taxon>Fungi incertae sedis</taxon>
        <taxon>Mucoromycota</taxon>
        <taxon>Mucoromycotina</taxon>
        <taxon>Mucoromycetes</taxon>
        <taxon>Mucorales</taxon>
        <taxon>Cunninghamellaceae</taxon>
        <taxon>Absidia</taxon>
    </lineage>
</organism>
<feature type="region of interest" description="Disordered" evidence="1">
    <location>
        <begin position="365"/>
        <end position="388"/>
    </location>
</feature>
<comment type="caution">
    <text evidence="3">The sequence shown here is derived from an EMBL/GenBank/DDBJ whole genome shotgun (WGS) entry which is preliminary data.</text>
</comment>
<protein>
    <recommendedName>
        <fullName evidence="2">F-box domain-containing protein</fullName>
    </recommendedName>
</protein>
<dbReference type="PROSITE" id="PS50181">
    <property type="entry name" value="FBOX"/>
    <property type="match status" value="1"/>
</dbReference>
<reference evidence="3 4" key="1">
    <citation type="submission" date="2016-07" db="EMBL/GenBank/DDBJ databases">
        <title>Pervasive Adenine N6-methylation of Active Genes in Fungi.</title>
        <authorList>
            <consortium name="DOE Joint Genome Institute"/>
            <person name="Mondo S.J."/>
            <person name="Dannebaum R.O."/>
            <person name="Kuo R.C."/>
            <person name="Labutti K."/>
            <person name="Haridas S."/>
            <person name="Kuo A."/>
            <person name="Salamov A."/>
            <person name="Ahrendt S.R."/>
            <person name="Lipzen A."/>
            <person name="Sullivan W."/>
            <person name="Andreopoulos W.B."/>
            <person name="Clum A."/>
            <person name="Lindquist E."/>
            <person name="Daum C."/>
            <person name="Ramamoorthy G.K."/>
            <person name="Gryganskyi A."/>
            <person name="Culley D."/>
            <person name="Magnuson J.K."/>
            <person name="James T.Y."/>
            <person name="O'Malley M.A."/>
            <person name="Stajich J.E."/>
            <person name="Spatafora J.W."/>
            <person name="Visel A."/>
            <person name="Grigoriev I.V."/>
        </authorList>
    </citation>
    <scope>NUCLEOTIDE SEQUENCE [LARGE SCALE GENOMIC DNA]</scope>
    <source>
        <strain evidence="3 4">NRRL 1336</strain>
    </source>
</reference>
<dbReference type="OrthoDB" id="2205570at2759"/>
<proteinExistence type="predicted"/>
<dbReference type="InterPro" id="IPR001810">
    <property type="entry name" value="F-box_dom"/>
</dbReference>
<dbReference type="Pfam" id="PF00646">
    <property type="entry name" value="F-box"/>
    <property type="match status" value="1"/>
</dbReference>